<sequence>MITPLSFNDKLSGISNRRIRQVFKDVVGANGTLVHACISSDKQVPYRGHRKGECFQNVMTIYDFDMIFKYVVVRWEGIAHDSRVLRETIHDSRHNFPMPPPTVSKITSNTS</sequence>
<evidence type="ECO:0008006" key="4">
    <source>
        <dbReference type="Google" id="ProtNLM"/>
    </source>
</evidence>
<keyword evidence="3" id="KW-1185">Reference proteome</keyword>
<dbReference type="AlphaFoldDB" id="A0AAE0E9J3"/>
<name>A0AAE0E9J3_9ROSI</name>
<evidence type="ECO:0000256" key="1">
    <source>
        <dbReference type="SAM" id="MobiDB-lite"/>
    </source>
</evidence>
<feature type="region of interest" description="Disordered" evidence="1">
    <location>
        <begin position="92"/>
        <end position="111"/>
    </location>
</feature>
<evidence type="ECO:0000313" key="2">
    <source>
        <dbReference type="EMBL" id="KAK3218590.1"/>
    </source>
</evidence>
<dbReference type="Proteomes" id="UP001281410">
    <property type="component" value="Unassembled WGS sequence"/>
</dbReference>
<accession>A0AAE0E9J3</accession>
<evidence type="ECO:0000313" key="3">
    <source>
        <dbReference type="Proteomes" id="UP001281410"/>
    </source>
</evidence>
<organism evidence="2 3">
    <name type="scientific">Dipteronia sinensis</name>
    <dbReference type="NCBI Taxonomy" id="43782"/>
    <lineage>
        <taxon>Eukaryota</taxon>
        <taxon>Viridiplantae</taxon>
        <taxon>Streptophyta</taxon>
        <taxon>Embryophyta</taxon>
        <taxon>Tracheophyta</taxon>
        <taxon>Spermatophyta</taxon>
        <taxon>Magnoliopsida</taxon>
        <taxon>eudicotyledons</taxon>
        <taxon>Gunneridae</taxon>
        <taxon>Pentapetalae</taxon>
        <taxon>rosids</taxon>
        <taxon>malvids</taxon>
        <taxon>Sapindales</taxon>
        <taxon>Sapindaceae</taxon>
        <taxon>Hippocastanoideae</taxon>
        <taxon>Acereae</taxon>
        <taxon>Dipteronia</taxon>
    </lineage>
</organism>
<proteinExistence type="predicted"/>
<dbReference type="EMBL" id="JANJYJ010000004">
    <property type="protein sequence ID" value="KAK3218590.1"/>
    <property type="molecule type" value="Genomic_DNA"/>
</dbReference>
<reference evidence="2" key="1">
    <citation type="journal article" date="2023" name="Plant J.">
        <title>Genome sequences and population genomics provide insights into the demographic history, inbreeding, and mutation load of two 'living fossil' tree species of Dipteronia.</title>
        <authorList>
            <person name="Feng Y."/>
            <person name="Comes H.P."/>
            <person name="Chen J."/>
            <person name="Zhu S."/>
            <person name="Lu R."/>
            <person name="Zhang X."/>
            <person name="Li P."/>
            <person name="Qiu J."/>
            <person name="Olsen K.M."/>
            <person name="Qiu Y."/>
        </authorList>
    </citation>
    <scope>NUCLEOTIDE SEQUENCE</scope>
    <source>
        <strain evidence="2">NBL</strain>
    </source>
</reference>
<gene>
    <name evidence="2" type="ORF">Dsin_012560</name>
</gene>
<protein>
    <recommendedName>
        <fullName evidence="4">DDE Tnp4 domain-containing protein</fullName>
    </recommendedName>
</protein>
<comment type="caution">
    <text evidence="2">The sequence shown here is derived from an EMBL/GenBank/DDBJ whole genome shotgun (WGS) entry which is preliminary data.</text>
</comment>